<keyword evidence="3" id="KW-1185">Reference proteome</keyword>
<protein>
    <submittedName>
        <fullName evidence="2">Class I SAM-dependent methyltransferase</fullName>
    </submittedName>
</protein>
<dbReference type="InterPro" id="IPR029063">
    <property type="entry name" value="SAM-dependent_MTases_sf"/>
</dbReference>
<dbReference type="PANTHER" id="PTHR42912">
    <property type="entry name" value="METHYLTRANSFERASE"/>
    <property type="match status" value="1"/>
</dbReference>
<dbReference type="EMBL" id="CP104275">
    <property type="protein sequence ID" value="UWX97135.1"/>
    <property type="molecule type" value="Genomic_DNA"/>
</dbReference>
<dbReference type="InterPro" id="IPR041698">
    <property type="entry name" value="Methyltransf_25"/>
</dbReference>
<dbReference type="SUPFAM" id="SSF53335">
    <property type="entry name" value="S-adenosyl-L-methionine-dependent methyltransferases"/>
    <property type="match status" value="1"/>
</dbReference>
<dbReference type="Pfam" id="PF13649">
    <property type="entry name" value="Methyltransf_25"/>
    <property type="match status" value="1"/>
</dbReference>
<dbReference type="InterPro" id="IPR050508">
    <property type="entry name" value="Methyltransf_Superfamily"/>
</dbReference>
<sequence>MAEAWHAGRYVGAMEEEDTGPGADDVARAYDVVARSYAELIPTTGSEGDPETDLELAMVREFAASLPSGAAILDAGCGPGRMITYLDTLAALAVDGCDISRCMVRLAREAHPQKRFTVAELSSLPYADESFHGVLAWYSIIHTPPAGLANVFAEFRRVLKPGGVVLLGFTAGNGARTITNAYGHDVELYGHDVELTAYPHDLAEVSTCLGHNGFRVGTTLSRAPAGRERQAQGFISVLKPS</sequence>
<evidence type="ECO:0000313" key="3">
    <source>
        <dbReference type="Proteomes" id="UP001059859"/>
    </source>
</evidence>
<dbReference type="GO" id="GO:0032259">
    <property type="term" value="P:methylation"/>
    <property type="evidence" value="ECO:0007669"/>
    <property type="project" value="UniProtKB-KW"/>
</dbReference>
<accession>A0ABY5YPY2</accession>
<dbReference type="Proteomes" id="UP001059859">
    <property type="component" value="Chromosome"/>
</dbReference>
<keyword evidence="2" id="KW-0489">Methyltransferase</keyword>
<evidence type="ECO:0000259" key="1">
    <source>
        <dbReference type="Pfam" id="PF13649"/>
    </source>
</evidence>
<dbReference type="CDD" id="cd02440">
    <property type="entry name" value="AdoMet_MTases"/>
    <property type="match status" value="1"/>
</dbReference>
<evidence type="ECO:0000313" key="2">
    <source>
        <dbReference type="EMBL" id="UWX97135.1"/>
    </source>
</evidence>
<dbReference type="RefSeq" id="WP_260652388.1">
    <property type="nucleotide sequence ID" value="NZ_CP104275.1"/>
</dbReference>
<feature type="domain" description="Methyltransferase" evidence="1">
    <location>
        <begin position="72"/>
        <end position="163"/>
    </location>
</feature>
<keyword evidence="2" id="KW-0808">Transferase</keyword>
<reference evidence="2" key="1">
    <citation type="submission" date="2022-09" db="EMBL/GenBank/DDBJ databases">
        <title>Novel species in genus Arthrobacter.</title>
        <authorList>
            <person name="Liu Y."/>
        </authorList>
    </citation>
    <scope>NUCLEOTIDE SEQUENCE</scope>
    <source>
        <strain evidence="2">Zg-Y815</strain>
    </source>
</reference>
<dbReference type="Gene3D" id="3.40.50.150">
    <property type="entry name" value="Vaccinia Virus protein VP39"/>
    <property type="match status" value="1"/>
</dbReference>
<organism evidence="2 3">
    <name type="scientific">Arthrobacter zhaoxinii</name>
    <dbReference type="NCBI Taxonomy" id="2964616"/>
    <lineage>
        <taxon>Bacteria</taxon>
        <taxon>Bacillati</taxon>
        <taxon>Actinomycetota</taxon>
        <taxon>Actinomycetes</taxon>
        <taxon>Micrococcales</taxon>
        <taxon>Micrococcaceae</taxon>
        <taxon>Arthrobacter</taxon>
    </lineage>
</organism>
<proteinExistence type="predicted"/>
<gene>
    <name evidence="2" type="ORF">N2K95_16185</name>
</gene>
<dbReference type="GO" id="GO:0008168">
    <property type="term" value="F:methyltransferase activity"/>
    <property type="evidence" value="ECO:0007669"/>
    <property type="project" value="UniProtKB-KW"/>
</dbReference>
<name>A0ABY5YPY2_9MICC</name>